<organism evidence="2 3">
    <name type="scientific">Erpetoichthys calabaricus</name>
    <name type="common">Rope fish</name>
    <name type="synonym">Calamoichthys calabaricus</name>
    <dbReference type="NCBI Taxonomy" id="27687"/>
    <lineage>
        <taxon>Eukaryota</taxon>
        <taxon>Metazoa</taxon>
        <taxon>Chordata</taxon>
        <taxon>Craniata</taxon>
        <taxon>Vertebrata</taxon>
        <taxon>Euteleostomi</taxon>
        <taxon>Actinopterygii</taxon>
        <taxon>Polypteriformes</taxon>
        <taxon>Polypteridae</taxon>
        <taxon>Erpetoichthys</taxon>
    </lineage>
</organism>
<reference evidence="2" key="1">
    <citation type="submission" date="2021-06" db="EMBL/GenBank/DDBJ databases">
        <authorList>
            <consortium name="Wellcome Sanger Institute Data Sharing"/>
        </authorList>
    </citation>
    <scope>NUCLEOTIDE SEQUENCE [LARGE SCALE GENOMIC DNA]</scope>
</reference>
<dbReference type="InterPro" id="IPR032857">
    <property type="entry name" value="ALKBH4"/>
</dbReference>
<dbReference type="PANTHER" id="PTHR12463">
    <property type="entry name" value="OXYGENASE-RELATED"/>
    <property type="match status" value="1"/>
</dbReference>
<reference evidence="2" key="3">
    <citation type="submission" date="2025-09" db="UniProtKB">
        <authorList>
            <consortium name="Ensembl"/>
        </authorList>
    </citation>
    <scope>IDENTIFICATION</scope>
</reference>
<dbReference type="CTD" id="54784"/>
<dbReference type="GeneID" id="114655861"/>
<dbReference type="GeneTree" id="ENSGT00390000006344"/>
<keyword evidence="3" id="KW-1185">Reference proteome</keyword>
<sequence>MPGTEGTAQFCGCKGIRSCLICEQFGSKVSKAAEQVQKVIFNYDSATGFAVHKADTGQEALSFSFPGIILLKDFVSEEEEMELVRLMDLSDWKKSQSGRFKQDYGPKVNFKKQKVKVGSFSGLPSFSQNVIERMKKWPILCGFQPVEQCNLDYHPSRGSAIDPHFDDNWLWGERLVSLNLLSPTTLSMSSDSDDLFSVSVGHMSDGHQAVQNLPASKIKVKIHLPQRSLVVVYGDARFKWMHAIQRQDILQRRICITFRELSPDFLQGGVHESLGSQLLGIAQGFQGMPL</sequence>
<comment type="cofactor">
    <cofactor evidence="1">
        <name>Fe(2+)</name>
        <dbReference type="ChEBI" id="CHEBI:29033"/>
    </cofactor>
</comment>
<dbReference type="PANTHER" id="PTHR12463:SF0">
    <property type="entry name" value="ALPHA-KETOGLUTARATE-DEPENDENT DIOXYGENASE ALKB HOMOLOG 4"/>
    <property type="match status" value="1"/>
</dbReference>
<dbReference type="GO" id="GO:0070938">
    <property type="term" value="C:contractile ring"/>
    <property type="evidence" value="ECO:0007669"/>
    <property type="project" value="TreeGrafter"/>
</dbReference>
<dbReference type="SUPFAM" id="SSF51197">
    <property type="entry name" value="Clavaminate synthase-like"/>
    <property type="match status" value="1"/>
</dbReference>
<dbReference type="GO" id="GO:0030496">
    <property type="term" value="C:midbody"/>
    <property type="evidence" value="ECO:0007669"/>
    <property type="project" value="TreeGrafter"/>
</dbReference>
<dbReference type="Proteomes" id="UP000694620">
    <property type="component" value="Chromosome 8"/>
</dbReference>
<evidence type="ECO:0000313" key="3">
    <source>
        <dbReference type="Proteomes" id="UP000694620"/>
    </source>
</evidence>
<gene>
    <name evidence="2" type="primary">ALKBH4</name>
    <name evidence="2" type="synonym">alkbh4</name>
</gene>
<dbReference type="GO" id="GO:0031032">
    <property type="term" value="P:actomyosin structure organization"/>
    <property type="evidence" value="ECO:0007669"/>
    <property type="project" value="TreeGrafter"/>
</dbReference>
<dbReference type="AlphaFoldDB" id="A0A8C4S432"/>
<protein>
    <submittedName>
        <fullName evidence="2">AlkB homolog 4, lysine demthylase</fullName>
    </submittedName>
</protein>
<dbReference type="Gene3D" id="2.60.120.590">
    <property type="entry name" value="Alpha-ketoglutarate-dependent dioxygenase AlkB-like"/>
    <property type="match status" value="1"/>
</dbReference>
<dbReference type="GO" id="GO:0032451">
    <property type="term" value="F:demethylase activity"/>
    <property type="evidence" value="ECO:0007669"/>
    <property type="project" value="TreeGrafter"/>
</dbReference>
<evidence type="ECO:0000313" key="2">
    <source>
        <dbReference type="Ensembl" id="ENSECRP00000011100.1"/>
    </source>
</evidence>
<proteinExistence type="predicted"/>
<dbReference type="GO" id="GO:0016491">
    <property type="term" value="F:oxidoreductase activity"/>
    <property type="evidence" value="ECO:0007669"/>
    <property type="project" value="TreeGrafter"/>
</dbReference>
<dbReference type="GO" id="GO:0003779">
    <property type="term" value="F:actin binding"/>
    <property type="evidence" value="ECO:0007669"/>
    <property type="project" value="TreeGrafter"/>
</dbReference>
<accession>A0A8C4S432</accession>
<dbReference type="Ensembl" id="ENSECRT00000011280.1">
    <property type="protein sequence ID" value="ENSECRP00000011100.1"/>
    <property type="gene ID" value="ENSECRG00000007389.1"/>
</dbReference>
<dbReference type="FunFam" id="2.60.120.590:FF:000008">
    <property type="entry name" value="Alpha-ketoglutarate-dependent dioxygenase alkB homolog 4"/>
    <property type="match status" value="1"/>
</dbReference>
<name>A0A8C4S432_ERPCA</name>
<dbReference type="OrthoDB" id="442860at2759"/>
<evidence type="ECO:0000256" key="1">
    <source>
        <dbReference type="ARBA" id="ARBA00001954"/>
    </source>
</evidence>
<dbReference type="InterPro" id="IPR037151">
    <property type="entry name" value="AlkB-like_sf"/>
</dbReference>
<dbReference type="RefSeq" id="XP_028662968.1">
    <property type="nucleotide sequence ID" value="XM_028807135.2"/>
</dbReference>
<dbReference type="GO" id="GO:0070988">
    <property type="term" value="P:demethylation"/>
    <property type="evidence" value="ECO:0007669"/>
    <property type="project" value="InterPro"/>
</dbReference>
<reference evidence="2" key="2">
    <citation type="submission" date="2025-08" db="UniProtKB">
        <authorList>
            <consortium name="Ensembl"/>
        </authorList>
    </citation>
    <scope>IDENTIFICATION</scope>
</reference>